<proteinExistence type="predicted"/>
<evidence type="ECO:0000313" key="3">
    <source>
        <dbReference type="Proteomes" id="UP001652432"/>
    </source>
</evidence>
<dbReference type="Pfam" id="PF06161">
    <property type="entry name" value="DUF975"/>
    <property type="match status" value="1"/>
</dbReference>
<dbReference type="PANTHER" id="PTHR40076">
    <property type="entry name" value="MEMBRANE PROTEIN-RELATED"/>
    <property type="match status" value="1"/>
</dbReference>
<dbReference type="EMBL" id="JAOQKJ010000001">
    <property type="protein sequence ID" value="MCU6742906.1"/>
    <property type="molecule type" value="Genomic_DNA"/>
</dbReference>
<feature type="transmembrane region" description="Helical" evidence="1">
    <location>
        <begin position="141"/>
        <end position="161"/>
    </location>
</feature>
<dbReference type="Proteomes" id="UP001652432">
    <property type="component" value="Unassembled WGS sequence"/>
</dbReference>
<organism evidence="2 3">
    <name type="scientific">Suilimivivens aceti</name>
    <dbReference type="NCBI Taxonomy" id="2981774"/>
    <lineage>
        <taxon>Bacteria</taxon>
        <taxon>Bacillati</taxon>
        <taxon>Bacillota</taxon>
        <taxon>Clostridia</taxon>
        <taxon>Lachnospirales</taxon>
        <taxon>Lachnospiraceae</taxon>
        <taxon>Suilimivivens</taxon>
    </lineage>
</organism>
<gene>
    <name evidence="2" type="ORF">OCV77_00060</name>
</gene>
<feature type="transmembrane region" description="Helical" evidence="1">
    <location>
        <begin position="55"/>
        <end position="74"/>
    </location>
</feature>
<sequence length="238" mass="26577">MKNYLSSTSLKSQAKGQLLGKYGTLAGTYAIHALCVSALSGITSLFLNPGSVIEYIIYFAVSFLISIFSGLFSYGETYIYLKTSCGQQPVLSDLFYGFKQTPDRIIRVAVVFSLISYLLNLPVFLLSLLPQETLLNGYGMLLFSLLTVVCAVIGMLLMLTYSQSYYLLLDFPDCSAREALRKSRDMMKGSKGRLFYIDLTFVPLMLLCVLTCGIGLLWLMPYMQATKANFYLDLVKQN</sequence>
<feature type="transmembrane region" description="Helical" evidence="1">
    <location>
        <begin position="105"/>
        <end position="129"/>
    </location>
</feature>
<dbReference type="InterPro" id="IPR010380">
    <property type="entry name" value="DUF975"/>
</dbReference>
<feature type="transmembrane region" description="Helical" evidence="1">
    <location>
        <begin position="194"/>
        <end position="219"/>
    </location>
</feature>
<accession>A0ABT2SY28</accession>
<evidence type="ECO:0000313" key="2">
    <source>
        <dbReference type="EMBL" id="MCU6742906.1"/>
    </source>
</evidence>
<reference evidence="2 3" key="1">
    <citation type="journal article" date="2021" name="ISME Commun">
        <title>Automated analysis of genomic sequences facilitates high-throughput and comprehensive description of bacteria.</title>
        <authorList>
            <person name="Hitch T.C.A."/>
        </authorList>
    </citation>
    <scope>NUCLEOTIDE SEQUENCE [LARGE SCALE GENOMIC DNA]</scope>
    <source>
        <strain evidence="2 3">Sanger_18</strain>
    </source>
</reference>
<keyword evidence="1" id="KW-0812">Transmembrane</keyword>
<comment type="caution">
    <text evidence="2">The sequence shown here is derived from an EMBL/GenBank/DDBJ whole genome shotgun (WGS) entry which is preliminary data.</text>
</comment>
<evidence type="ECO:0000256" key="1">
    <source>
        <dbReference type="SAM" id="Phobius"/>
    </source>
</evidence>
<keyword evidence="1" id="KW-0472">Membrane</keyword>
<dbReference type="PANTHER" id="PTHR40076:SF1">
    <property type="entry name" value="MEMBRANE PROTEIN"/>
    <property type="match status" value="1"/>
</dbReference>
<feature type="transmembrane region" description="Helical" evidence="1">
    <location>
        <begin position="29"/>
        <end position="48"/>
    </location>
</feature>
<dbReference type="RefSeq" id="WP_262572189.1">
    <property type="nucleotide sequence ID" value="NZ_JAOQKJ010000001.1"/>
</dbReference>
<keyword evidence="1" id="KW-1133">Transmembrane helix</keyword>
<name>A0ABT2SY28_9FIRM</name>
<protein>
    <submittedName>
        <fullName evidence="2">DUF975 family protein</fullName>
    </submittedName>
</protein>
<keyword evidence="3" id="KW-1185">Reference proteome</keyword>